<comment type="caution">
    <text evidence="1">The sequence shown here is derived from an EMBL/GenBank/DDBJ whole genome shotgun (WGS) entry which is preliminary data.</text>
</comment>
<proteinExistence type="predicted"/>
<name>A0ABN3VW81_9ACTN</name>
<dbReference type="Proteomes" id="UP001500831">
    <property type="component" value="Unassembled WGS sequence"/>
</dbReference>
<organism evidence="1 2">
    <name type="scientific">Streptosporangium fragile</name>
    <dbReference type="NCBI Taxonomy" id="46186"/>
    <lineage>
        <taxon>Bacteria</taxon>
        <taxon>Bacillati</taxon>
        <taxon>Actinomycetota</taxon>
        <taxon>Actinomycetes</taxon>
        <taxon>Streptosporangiales</taxon>
        <taxon>Streptosporangiaceae</taxon>
        <taxon>Streptosporangium</taxon>
    </lineage>
</organism>
<protein>
    <submittedName>
        <fullName evidence="1">Uncharacterized protein</fullName>
    </submittedName>
</protein>
<sequence length="365" mass="40380">MRDVTYFVYRTHYEGPLGKRIRRLPDATVLGWFRRAWAAVVDDVLEDADAWIEAELGGGVYGLASFFERVRDRRIPAPESWEGLRDLLREHLYVEGGLRVDAHSVRVRTDDDEVELPYFFFDDALAAAYPDRVAYLLHEAWPLPDDAVAVSRPSPGEAVRVWPSPAGPPSAGCPAGAVPDGGGAGAGGTGTTHAGTTHAVLLTFYDSDSICWQPPFSFPGVRLPELAAHLRTTTGGLERWPHELLVLRALVAPGDDGIGPALDRCNRWPSFGERTPDELLGGHSVAHAFALRNLDVEKYDNGRDPDRTLLRDGGHLAQMSVHMDEFFGHQQWFLFDDVWAGRHGDLARSLLHYATDWDPFAPAAR</sequence>
<keyword evidence="2" id="KW-1185">Reference proteome</keyword>
<gene>
    <name evidence="1" type="ORF">GCM10010517_25840</name>
</gene>
<dbReference type="EMBL" id="BAAAVI010000015">
    <property type="protein sequence ID" value="GAA2866362.1"/>
    <property type="molecule type" value="Genomic_DNA"/>
</dbReference>
<accession>A0ABN3VW81</accession>
<evidence type="ECO:0000313" key="1">
    <source>
        <dbReference type="EMBL" id="GAA2866362.1"/>
    </source>
</evidence>
<reference evidence="1 2" key="1">
    <citation type="journal article" date="2019" name="Int. J. Syst. Evol. Microbiol.">
        <title>The Global Catalogue of Microorganisms (GCM) 10K type strain sequencing project: providing services to taxonomists for standard genome sequencing and annotation.</title>
        <authorList>
            <consortium name="The Broad Institute Genomics Platform"/>
            <consortium name="The Broad Institute Genome Sequencing Center for Infectious Disease"/>
            <person name="Wu L."/>
            <person name="Ma J."/>
        </authorList>
    </citation>
    <scope>NUCLEOTIDE SEQUENCE [LARGE SCALE GENOMIC DNA]</scope>
    <source>
        <strain evidence="1 2">JCM 6242</strain>
    </source>
</reference>
<evidence type="ECO:0000313" key="2">
    <source>
        <dbReference type="Proteomes" id="UP001500831"/>
    </source>
</evidence>